<feature type="domain" description="Polysaccharide export protein N-terminal" evidence="3">
    <location>
        <begin position="46"/>
        <end position="144"/>
    </location>
</feature>
<dbReference type="GO" id="GO:0015159">
    <property type="term" value="F:polysaccharide transmembrane transporter activity"/>
    <property type="evidence" value="ECO:0007669"/>
    <property type="project" value="InterPro"/>
</dbReference>
<reference evidence="4" key="2">
    <citation type="journal article" date="2021" name="PeerJ">
        <title>Extensive microbial diversity within the chicken gut microbiome revealed by metagenomics and culture.</title>
        <authorList>
            <person name="Gilroy R."/>
            <person name="Ravi A."/>
            <person name="Getino M."/>
            <person name="Pursley I."/>
            <person name="Horton D.L."/>
            <person name="Alikhan N.F."/>
            <person name="Baker D."/>
            <person name="Gharbi K."/>
            <person name="Hall N."/>
            <person name="Watson M."/>
            <person name="Adriaenssens E.M."/>
            <person name="Foster-Nyarko E."/>
            <person name="Jarju S."/>
            <person name="Secka A."/>
            <person name="Antonio M."/>
            <person name="Oren A."/>
            <person name="Chaudhuri R.R."/>
            <person name="La Ragione R."/>
            <person name="Hildebrand F."/>
            <person name="Pallen M.J."/>
        </authorList>
    </citation>
    <scope>NUCLEOTIDE SEQUENCE</scope>
    <source>
        <strain evidence="4">G3-3990</strain>
    </source>
</reference>
<dbReference type="Gene3D" id="3.30.1950.10">
    <property type="entry name" value="wza like domain"/>
    <property type="match status" value="1"/>
</dbReference>
<dbReference type="PANTHER" id="PTHR33619:SF3">
    <property type="entry name" value="POLYSACCHARIDE EXPORT PROTEIN GFCE-RELATED"/>
    <property type="match status" value="1"/>
</dbReference>
<keyword evidence="2" id="KW-0472">Membrane</keyword>
<evidence type="ECO:0000256" key="2">
    <source>
        <dbReference type="SAM" id="Phobius"/>
    </source>
</evidence>
<name>A0A9D9HSK0_9BACT</name>
<gene>
    <name evidence="4" type="ORF">IAA73_02040</name>
</gene>
<evidence type="ECO:0000313" key="5">
    <source>
        <dbReference type="Proteomes" id="UP000823641"/>
    </source>
</evidence>
<proteinExistence type="predicted"/>
<dbReference type="EMBL" id="JADIMG010000019">
    <property type="protein sequence ID" value="MBO8459101.1"/>
    <property type="molecule type" value="Genomic_DNA"/>
</dbReference>
<dbReference type="PANTHER" id="PTHR33619">
    <property type="entry name" value="POLYSACCHARIDE EXPORT PROTEIN GFCE-RELATED"/>
    <property type="match status" value="1"/>
</dbReference>
<sequence length="269" mass="30301">MRVYKLLLFVLIITGGLTSCITSRRVNYMQSPRSGIPSYTDTLVFTDYLLQKGDRLYVRVYTPDEKTNMMLNGGTSSNLMTQIGSNSSSTNVDLYTYLVDDNGEIKFPLVGMLPVRGKTVREVKVDLEERLKPYVSAASVEVKVVQRYFSVIGANASGRFPITKEKVTIFEALAMAGDISNYGDRGKVRIIRETEEGTEVKMFDVRSEDIINSEYYYVEPNDVIYIQTLNEQFFSMTSLASVISTVATTLSFGIFIYSLIDTYIVKPLK</sequence>
<comment type="caution">
    <text evidence="4">The sequence shown here is derived from an EMBL/GenBank/DDBJ whole genome shotgun (WGS) entry which is preliminary data.</text>
</comment>
<reference evidence="4" key="1">
    <citation type="submission" date="2020-10" db="EMBL/GenBank/DDBJ databases">
        <authorList>
            <person name="Gilroy R."/>
        </authorList>
    </citation>
    <scope>NUCLEOTIDE SEQUENCE</scope>
    <source>
        <strain evidence="4">G3-3990</strain>
    </source>
</reference>
<keyword evidence="1" id="KW-0732">Signal</keyword>
<dbReference type="Proteomes" id="UP000823641">
    <property type="component" value="Unassembled WGS sequence"/>
</dbReference>
<dbReference type="PROSITE" id="PS51257">
    <property type="entry name" value="PROKAR_LIPOPROTEIN"/>
    <property type="match status" value="1"/>
</dbReference>
<dbReference type="InterPro" id="IPR003715">
    <property type="entry name" value="Poly_export_N"/>
</dbReference>
<keyword evidence="2" id="KW-1133">Transmembrane helix</keyword>
<evidence type="ECO:0000256" key="1">
    <source>
        <dbReference type="ARBA" id="ARBA00022729"/>
    </source>
</evidence>
<organism evidence="4 5">
    <name type="scientific">Candidatus Gallipaludibacter merdavium</name>
    <dbReference type="NCBI Taxonomy" id="2840839"/>
    <lineage>
        <taxon>Bacteria</taxon>
        <taxon>Pseudomonadati</taxon>
        <taxon>Bacteroidota</taxon>
        <taxon>Bacteroidia</taxon>
        <taxon>Bacteroidales</taxon>
        <taxon>Candidatus Gallipaludibacter</taxon>
    </lineage>
</organism>
<accession>A0A9D9HSK0</accession>
<dbReference type="Pfam" id="PF02563">
    <property type="entry name" value="Poly_export"/>
    <property type="match status" value="1"/>
</dbReference>
<evidence type="ECO:0000313" key="4">
    <source>
        <dbReference type="EMBL" id="MBO8459101.1"/>
    </source>
</evidence>
<evidence type="ECO:0000259" key="3">
    <source>
        <dbReference type="Pfam" id="PF02563"/>
    </source>
</evidence>
<dbReference type="InterPro" id="IPR049712">
    <property type="entry name" value="Poly_export"/>
</dbReference>
<dbReference type="AlphaFoldDB" id="A0A9D9HSK0"/>
<keyword evidence="2" id="KW-0812">Transmembrane</keyword>
<feature type="transmembrane region" description="Helical" evidence="2">
    <location>
        <begin position="233"/>
        <end position="260"/>
    </location>
</feature>
<protein>
    <submittedName>
        <fullName evidence="4">Polysaccharide biosynthesis/export family protein</fullName>
    </submittedName>
</protein>